<organism evidence="1 2">
    <name type="scientific">Stegodyphus mimosarum</name>
    <name type="common">African social velvet spider</name>
    <dbReference type="NCBI Taxonomy" id="407821"/>
    <lineage>
        <taxon>Eukaryota</taxon>
        <taxon>Metazoa</taxon>
        <taxon>Ecdysozoa</taxon>
        <taxon>Arthropoda</taxon>
        <taxon>Chelicerata</taxon>
        <taxon>Arachnida</taxon>
        <taxon>Araneae</taxon>
        <taxon>Araneomorphae</taxon>
        <taxon>Entelegynae</taxon>
        <taxon>Eresoidea</taxon>
        <taxon>Eresidae</taxon>
        <taxon>Stegodyphus</taxon>
    </lineage>
</organism>
<evidence type="ECO:0000313" key="1">
    <source>
        <dbReference type="EMBL" id="KFM83086.1"/>
    </source>
</evidence>
<evidence type="ECO:0000313" key="2">
    <source>
        <dbReference type="Proteomes" id="UP000054359"/>
    </source>
</evidence>
<keyword evidence="2" id="KW-1185">Reference proteome</keyword>
<keyword evidence="1" id="KW-0687">Ribonucleoprotein</keyword>
<protein>
    <submittedName>
        <fullName evidence="1">39S ribosomal protein L2, mitochondrial</fullName>
    </submittedName>
</protein>
<dbReference type="AlphaFoldDB" id="A0A087V0E7"/>
<feature type="non-terminal residue" evidence="1">
    <location>
        <position position="73"/>
    </location>
</feature>
<gene>
    <name evidence="1" type="ORF">X975_20325</name>
</gene>
<accession>A0A087V0E7</accession>
<reference evidence="1 2" key="1">
    <citation type="submission" date="2013-11" db="EMBL/GenBank/DDBJ databases">
        <title>Genome sequencing of Stegodyphus mimosarum.</title>
        <authorList>
            <person name="Bechsgaard J."/>
        </authorList>
    </citation>
    <scope>NUCLEOTIDE SEQUENCE [LARGE SCALE GENOMIC DNA]</scope>
</reference>
<dbReference type="STRING" id="407821.A0A087V0E7"/>
<name>A0A087V0E7_STEMI</name>
<dbReference type="Proteomes" id="UP000054359">
    <property type="component" value="Unassembled WGS sequence"/>
</dbReference>
<dbReference type="SUPFAM" id="SSF50104">
    <property type="entry name" value="Translation proteins SH3-like domain"/>
    <property type="match status" value="1"/>
</dbReference>
<dbReference type="InterPro" id="IPR008991">
    <property type="entry name" value="Translation_prot_SH3-like_sf"/>
</dbReference>
<sequence>MAVVGRVSNIDHGSKPIGSANRLRWLGKRPRSGLWHRKDGYCGRKIHPPKSILDTLAPKEEKPEFYNLTWKEN</sequence>
<dbReference type="OrthoDB" id="268576at2759"/>
<dbReference type="EMBL" id="KK122591">
    <property type="protein sequence ID" value="KFM83086.1"/>
    <property type="molecule type" value="Genomic_DNA"/>
</dbReference>
<dbReference type="GO" id="GO:0005840">
    <property type="term" value="C:ribosome"/>
    <property type="evidence" value="ECO:0007669"/>
    <property type="project" value="UniProtKB-KW"/>
</dbReference>
<proteinExistence type="predicted"/>
<keyword evidence="1" id="KW-0689">Ribosomal protein</keyword>